<keyword evidence="2" id="KW-1185">Reference proteome</keyword>
<dbReference type="Proteomes" id="UP000276133">
    <property type="component" value="Unassembled WGS sequence"/>
</dbReference>
<accession>A0A3M7SU26</accession>
<gene>
    <name evidence="1" type="ORF">BpHYR1_012764</name>
</gene>
<evidence type="ECO:0000313" key="1">
    <source>
        <dbReference type="EMBL" id="RNA39068.1"/>
    </source>
</evidence>
<dbReference type="EMBL" id="REGN01000792">
    <property type="protein sequence ID" value="RNA39068.1"/>
    <property type="molecule type" value="Genomic_DNA"/>
</dbReference>
<evidence type="ECO:0000313" key="2">
    <source>
        <dbReference type="Proteomes" id="UP000276133"/>
    </source>
</evidence>
<reference evidence="1 2" key="1">
    <citation type="journal article" date="2018" name="Sci. Rep.">
        <title>Genomic signatures of local adaptation to the degree of environmental predictability in rotifers.</title>
        <authorList>
            <person name="Franch-Gras L."/>
            <person name="Hahn C."/>
            <person name="Garcia-Roger E.M."/>
            <person name="Carmona M.J."/>
            <person name="Serra M."/>
            <person name="Gomez A."/>
        </authorList>
    </citation>
    <scope>NUCLEOTIDE SEQUENCE [LARGE SCALE GENOMIC DNA]</scope>
    <source>
        <strain evidence="1">HYR1</strain>
    </source>
</reference>
<name>A0A3M7SU26_BRAPC</name>
<comment type="caution">
    <text evidence="1">The sequence shown here is derived from an EMBL/GenBank/DDBJ whole genome shotgun (WGS) entry which is preliminary data.</text>
</comment>
<dbReference type="AlphaFoldDB" id="A0A3M7SU26"/>
<sequence>MYSKTRTKPDPWANTSKKLLFHVRHKIYGKQGRHLNRKTSIVARSTEINLNFIYTVVDDGVLFTVEASITSKVKNLLVEDCLEILVKCPPIPLASPI</sequence>
<proteinExistence type="predicted"/>
<organism evidence="1 2">
    <name type="scientific">Brachionus plicatilis</name>
    <name type="common">Marine rotifer</name>
    <name type="synonym">Brachionus muelleri</name>
    <dbReference type="NCBI Taxonomy" id="10195"/>
    <lineage>
        <taxon>Eukaryota</taxon>
        <taxon>Metazoa</taxon>
        <taxon>Spiralia</taxon>
        <taxon>Gnathifera</taxon>
        <taxon>Rotifera</taxon>
        <taxon>Eurotatoria</taxon>
        <taxon>Monogononta</taxon>
        <taxon>Pseudotrocha</taxon>
        <taxon>Ploima</taxon>
        <taxon>Brachionidae</taxon>
        <taxon>Brachionus</taxon>
    </lineage>
</organism>
<protein>
    <submittedName>
        <fullName evidence="1">Uncharacterized protein</fullName>
    </submittedName>
</protein>